<feature type="transmembrane region" description="Helical" evidence="1">
    <location>
        <begin position="69"/>
        <end position="92"/>
    </location>
</feature>
<accession>A0A399S4J8</accession>
<evidence type="ECO:0000256" key="1">
    <source>
        <dbReference type="SAM" id="Phobius"/>
    </source>
</evidence>
<proteinExistence type="predicted"/>
<feature type="transmembrane region" description="Helical" evidence="1">
    <location>
        <begin position="98"/>
        <end position="116"/>
    </location>
</feature>
<protein>
    <submittedName>
        <fullName evidence="2">Magnesium citrate secondary transporter</fullName>
    </submittedName>
</protein>
<dbReference type="RefSeq" id="WP_119432321.1">
    <property type="nucleotide sequence ID" value="NZ_QWGE01000003.1"/>
</dbReference>
<organism evidence="2 3">
    <name type="scientific">Pontibacter oryzae</name>
    <dbReference type="NCBI Taxonomy" id="2304593"/>
    <lineage>
        <taxon>Bacteria</taxon>
        <taxon>Pseudomonadati</taxon>
        <taxon>Bacteroidota</taxon>
        <taxon>Cytophagia</taxon>
        <taxon>Cytophagales</taxon>
        <taxon>Hymenobacteraceae</taxon>
        <taxon>Pontibacter</taxon>
    </lineage>
</organism>
<comment type="caution">
    <text evidence="2">The sequence shown here is derived from an EMBL/GenBank/DDBJ whole genome shotgun (WGS) entry which is preliminary data.</text>
</comment>
<dbReference type="AlphaFoldDB" id="A0A399S4J8"/>
<feature type="transmembrane region" description="Helical" evidence="1">
    <location>
        <begin position="39"/>
        <end position="57"/>
    </location>
</feature>
<gene>
    <name evidence="2" type="ORF">D1627_11205</name>
</gene>
<keyword evidence="1" id="KW-1133">Transmembrane helix</keyword>
<keyword evidence="3" id="KW-1185">Reference proteome</keyword>
<name>A0A399S4J8_9BACT</name>
<evidence type="ECO:0000313" key="3">
    <source>
        <dbReference type="Proteomes" id="UP000266005"/>
    </source>
</evidence>
<keyword evidence="1" id="KW-0472">Membrane</keyword>
<dbReference type="OrthoDB" id="1447802at2"/>
<reference evidence="3" key="1">
    <citation type="submission" date="2018-08" db="EMBL/GenBank/DDBJ databases">
        <title>Mucilaginibacter sp. MYSH2.</title>
        <authorList>
            <person name="Seo T."/>
        </authorList>
    </citation>
    <scope>NUCLEOTIDE SEQUENCE [LARGE SCALE GENOMIC DNA]</scope>
    <source>
        <strain evidence="3">KIRAN</strain>
    </source>
</reference>
<sequence>MKTIRQPYFLLCLALFMLNQLLEWQQLYIRPLYSYLDDLLCLPLSLTIVLAAERAYFLNPAFILPKSHILLAIFLFSIVFELVLPFCSLAYTADFLDVVAYGFGGILYAVLLNNPLQDYSILAD</sequence>
<evidence type="ECO:0000313" key="2">
    <source>
        <dbReference type="EMBL" id="RIJ37664.1"/>
    </source>
</evidence>
<dbReference type="EMBL" id="QWGE01000003">
    <property type="protein sequence ID" value="RIJ37664.1"/>
    <property type="molecule type" value="Genomic_DNA"/>
</dbReference>
<keyword evidence="1" id="KW-0812">Transmembrane</keyword>
<dbReference type="Proteomes" id="UP000266005">
    <property type="component" value="Unassembled WGS sequence"/>
</dbReference>